<comment type="caution">
    <text evidence="1">The sequence shown here is derived from an EMBL/GenBank/DDBJ whole genome shotgun (WGS) entry which is preliminary data.</text>
</comment>
<proteinExistence type="predicted"/>
<evidence type="ECO:0000313" key="1">
    <source>
        <dbReference type="EMBL" id="PSJ42224.1"/>
    </source>
</evidence>
<evidence type="ECO:0000313" key="2">
    <source>
        <dbReference type="Proteomes" id="UP000241167"/>
    </source>
</evidence>
<dbReference type="AlphaFoldDB" id="A0A2P7QW97"/>
<reference evidence="1 2" key="1">
    <citation type="submission" date="2018-03" db="EMBL/GenBank/DDBJ databases">
        <title>The draft genome of Sphingosinicella sp. GL-C-18.</title>
        <authorList>
            <person name="Liu L."/>
            <person name="Li L."/>
            <person name="Liang L."/>
            <person name="Zhang X."/>
            <person name="Wang T."/>
        </authorList>
    </citation>
    <scope>NUCLEOTIDE SEQUENCE [LARGE SCALE GENOMIC DNA]</scope>
    <source>
        <strain evidence="1 2">GL-C-18</strain>
    </source>
</reference>
<keyword evidence="2" id="KW-1185">Reference proteome</keyword>
<name>A0A2P7QW97_9SPHN</name>
<accession>A0A2P7QW97</accession>
<protein>
    <submittedName>
        <fullName evidence="1">Uncharacterized protein</fullName>
    </submittedName>
</protein>
<dbReference type="EMBL" id="PXYI01000002">
    <property type="protein sequence ID" value="PSJ42224.1"/>
    <property type="molecule type" value="Genomic_DNA"/>
</dbReference>
<dbReference type="Proteomes" id="UP000241167">
    <property type="component" value="Unassembled WGS sequence"/>
</dbReference>
<organism evidence="1 2">
    <name type="scientific">Allosphingosinicella deserti</name>
    <dbReference type="NCBI Taxonomy" id="2116704"/>
    <lineage>
        <taxon>Bacteria</taxon>
        <taxon>Pseudomonadati</taxon>
        <taxon>Pseudomonadota</taxon>
        <taxon>Alphaproteobacteria</taxon>
        <taxon>Sphingomonadales</taxon>
        <taxon>Sphingomonadaceae</taxon>
        <taxon>Allosphingosinicella</taxon>
    </lineage>
</organism>
<sequence length="406" mass="43612">MPLSSKEFTQGILRPLGGETMDHFLSQRWDRRLVLPLMIGGVSCSNGSVVINGGSDPHLNWDFVEAAEHADGFSLSQTSPAPFAALRMSAEKAAVVLKDGLGEGKTVTAITPYDEWQAQRLNGRRHEAQASLGDQVVVEIAKKGSPKIEGFSLNSVCAAEPAADQKGTHVTAASILPGRVAAHDEPSAGAKSSHGLNVPHQEELLLRSVESIFYYLAEITRLNLEADYRRCGILRPQAHQESARQLLKREHDARVEIIDRMHARASSAAAMAREEMQAAAAKGPDAGGLHKKAELEQARADALAITLEAAKNGSSDDPDAMFSVEDGIIGPQDFFRIRMACEHEAPPLRTAVSTTFQGRDYYILHGGSADPGDRTLEVLSFLSVLIALQTSESSIQAASPIIAIAP</sequence>
<gene>
    <name evidence="1" type="ORF">C7I55_08305</name>
</gene>